<organism evidence="3 4">
    <name type="scientific">Oryza sativa subsp. japonica</name>
    <name type="common">Rice</name>
    <dbReference type="NCBI Taxonomy" id="39947"/>
    <lineage>
        <taxon>Eukaryota</taxon>
        <taxon>Viridiplantae</taxon>
        <taxon>Streptophyta</taxon>
        <taxon>Embryophyta</taxon>
        <taxon>Tracheophyta</taxon>
        <taxon>Spermatophyta</taxon>
        <taxon>Magnoliopsida</taxon>
        <taxon>Liliopsida</taxon>
        <taxon>Poales</taxon>
        <taxon>Poaceae</taxon>
        <taxon>BOP clade</taxon>
        <taxon>Oryzoideae</taxon>
        <taxon>Oryzeae</taxon>
        <taxon>Oryzinae</taxon>
        <taxon>Oryza</taxon>
        <taxon>Oryza sativa</taxon>
    </lineage>
</organism>
<evidence type="ECO:0000256" key="1">
    <source>
        <dbReference type="SAM" id="MobiDB-lite"/>
    </source>
</evidence>
<protein>
    <submittedName>
        <fullName evidence="3">Uncharacterized protein</fullName>
    </submittedName>
</protein>
<gene>
    <name evidence="3" type="ORF">OJ1345_B12.5</name>
</gene>
<proteinExistence type="predicted"/>
<evidence type="ECO:0000313" key="4">
    <source>
        <dbReference type="Proteomes" id="UP000000763"/>
    </source>
</evidence>
<feature type="region of interest" description="Disordered" evidence="1">
    <location>
        <begin position="55"/>
        <end position="94"/>
    </location>
</feature>
<keyword evidence="2" id="KW-0812">Transmembrane</keyword>
<accession>Q6L5A8</accession>
<feature type="compositionally biased region" description="Low complexity" evidence="1">
    <location>
        <begin position="186"/>
        <end position="198"/>
    </location>
</feature>
<dbReference type="Proteomes" id="UP000000763">
    <property type="component" value="Chromosome 5"/>
</dbReference>
<sequence length="296" mass="30470">MGWAPKAAGLVLGGDGGQHRRLPPLDRAAAELHPNGDDTVSSRDDAMVKGAARGTFSGRASAATTSTEKVSLRASDPNASAGAGGVGDGETARRRGGTAQSLDLLLIQFLMPDNDACRQAEEQTRRLAWDPQLVPVLVDTKQRWSWWFMAVALSIFTAFHAIVWLTLLLFVLEVRKAAIGMYVDGTSSSDESSSTTTTPASKDVEASAGAASTVVVVVAASGKPEAEEEGAVLNRFGLGVMLLQVGNGFGGGAEGAFAEVGALEVALAGEGPWLAAAQAEPACSEGEVTGSEESLA</sequence>
<feature type="region of interest" description="Disordered" evidence="1">
    <location>
        <begin position="185"/>
        <end position="205"/>
    </location>
</feature>
<keyword evidence="2" id="KW-0472">Membrane</keyword>
<name>Q6L5A8_ORYSJ</name>
<evidence type="ECO:0000313" key="3">
    <source>
        <dbReference type="EMBL" id="AAT44183.1"/>
    </source>
</evidence>
<dbReference type="EMBL" id="AC104278">
    <property type="protein sequence ID" value="AAT44183.1"/>
    <property type="molecule type" value="Genomic_DNA"/>
</dbReference>
<reference evidence="4" key="2">
    <citation type="journal article" date="2008" name="Nucleic Acids Res.">
        <title>The rice annotation project database (RAP-DB): 2008 update.</title>
        <authorList>
            <consortium name="The rice annotation project (RAP)"/>
        </authorList>
    </citation>
    <scope>GENOME REANNOTATION</scope>
    <source>
        <strain evidence="4">cv. Nipponbare</strain>
    </source>
</reference>
<dbReference type="AlphaFoldDB" id="Q6L5A8"/>
<evidence type="ECO:0000256" key="2">
    <source>
        <dbReference type="SAM" id="Phobius"/>
    </source>
</evidence>
<feature type="transmembrane region" description="Helical" evidence="2">
    <location>
        <begin position="144"/>
        <end position="172"/>
    </location>
</feature>
<keyword evidence="2" id="KW-1133">Transmembrane helix</keyword>
<reference evidence="4" key="1">
    <citation type="journal article" date="2005" name="Nature">
        <title>The map-based sequence of the rice genome.</title>
        <authorList>
            <consortium name="International rice genome sequencing project (IRGSP)"/>
            <person name="Matsumoto T."/>
            <person name="Wu J."/>
            <person name="Kanamori H."/>
            <person name="Katayose Y."/>
            <person name="Fujisawa M."/>
            <person name="Namiki N."/>
            <person name="Mizuno H."/>
            <person name="Yamamoto K."/>
            <person name="Antonio B.A."/>
            <person name="Baba T."/>
            <person name="Sakata K."/>
            <person name="Nagamura Y."/>
            <person name="Aoki H."/>
            <person name="Arikawa K."/>
            <person name="Arita K."/>
            <person name="Bito T."/>
            <person name="Chiden Y."/>
            <person name="Fujitsuka N."/>
            <person name="Fukunaka R."/>
            <person name="Hamada M."/>
            <person name="Harada C."/>
            <person name="Hayashi A."/>
            <person name="Hijishita S."/>
            <person name="Honda M."/>
            <person name="Hosokawa S."/>
            <person name="Ichikawa Y."/>
            <person name="Idonuma A."/>
            <person name="Iijima M."/>
            <person name="Ikeda M."/>
            <person name="Ikeno M."/>
            <person name="Ito K."/>
            <person name="Ito S."/>
            <person name="Ito T."/>
            <person name="Ito Y."/>
            <person name="Ito Y."/>
            <person name="Iwabuchi A."/>
            <person name="Kamiya K."/>
            <person name="Karasawa W."/>
            <person name="Kurita K."/>
            <person name="Katagiri S."/>
            <person name="Kikuta A."/>
            <person name="Kobayashi H."/>
            <person name="Kobayashi N."/>
            <person name="Machita K."/>
            <person name="Maehara T."/>
            <person name="Masukawa M."/>
            <person name="Mizubayashi T."/>
            <person name="Mukai Y."/>
            <person name="Nagasaki H."/>
            <person name="Nagata Y."/>
            <person name="Naito S."/>
            <person name="Nakashima M."/>
            <person name="Nakama Y."/>
            <person name="Nakamichi Y."/>
            <person name="Nakamura M."/>
            <person name="Meguro A."/>
            <person name="Negishi M."/>
            <person name="Ohta I."/>
            <person name="Ohta T."/>
            <person name="Okamoto M."/>
            <person name="Ono N."/>
            <person name="Saji S."/>
            <person name="Sakaguchi M."/>
            <person name="Sakai K."/>
            <person name="Shibata M."/>
            <person name="Shimokawa T."/>
            <person name="Song J."/>
            <person name="Takazaki Y."/>
            <person name="Terasawa K."/>
            <person name="Tsugane M."/>
            <person name="Tsuji K."/>
            <person name="Ueda S."/>
            <person name="Waki K."/>
            <person name="Yamagata H."/>
            <person name="Yamamoto M."/>
            <person name="Yamamoto S."/>
            <person name="Yamane H."/>
            <person name="Yoshiki S."/>
            <person name="Yoshihara R."/>
            <person name="Yukawa K."/>
            <person name="Zhong H."/>
            <person name="Yano M."/>
            <person name="Yuan Q."/>
            <person name="Ouyang S."/>
            <person name="Liu J."/>
            <person name="Jones K.M."/>
            <person name="Gansberger K."/>
            <person name="Moffat K."/>
            <person name="Hill J."/>
            <person name="Bera J."/>
            <person name="Fadrosh D."/>
            <person name="Jin S."/>
            <person name="Johri S."/>
            <person name="Kim M."/>
            <person name="Overton L."/>
            <person name="Reardon M."/>
            <person name="Tsitrin T."/>
            <person name="Vuong H."/>
            <person name="Weaver B."/>
            <person name="Ciecko A."/>
            <person name="Tallon L."/>
            <person name="Jackson J."/>
            <person name="Pai G."/>
            <person name="Aken S.V."/>
            <person name="Utterback T."/>
            <person name="Reidmuller S."/>
            <person name="Feldblyum T."/>
            <person name="Hsiao J."/>
            <person name="Zismann V."/>
            <person name="Iobst S."/>
            <person name="de Vazeille A.R."/>
            <person name="Buell C.R."/>
            <person name="Ying K."/>
            <person name="Li Y."/>
            <person name="Lu T."/>
            <person name="Huang Y."/>
            <person name="Zhao Q."/>
            <person name="Feng Q."/>
            <person name="Zhang L."/>
            <person name="Zhu J."/>
            <person name="Weng Q."/>
            <person name="Mu J."/>
            <person name="Lu Y."/>
            <person name="Fan D."/>
            <person name="Liu Y."/>
            <person name="Guan J."/>
            <person name="Zhang Y."/>
            <person name="Yu S."/>
            <person name="Liu X."/>
            <person name="Zhang Y."/>
            <person name="Hong G."/>
            <person name="Han B."/>
            <person name="Choisne N."/>
            <person name="Demange N."/>
            <person name="Orjeda G."/>
            <person name="Samain S."/>
            <person name="Cattolico L."/>
            <person name="Pelletier E."/>
            <person name="Couloux A."/>
            <person name="Segurens B."/>
            <person name="Wincker P."/>
            <person name="D'Hont A."/>
            <person name="Scarpelli C."/>
            <person name="Weissenbach J."/>
            <person name="Salanoubat M."/>
            <person name="Quetier F."/>
            <person name="Yu Y."/>
            <person name="Kim H.R."/>
            <person name="Rambo T."/>
            <person name="Currie J."/>
            <person name="Collura K."/>
            <person name="Luo M."/>
            <person name="Yang T."/>
            <person name="Ammiraju J.S.S."/>
            <person name="Engler F."/>
            <person name="Soderlund C."/>
            <person name="Wing R.A."/>
            <person name="Palmer L.E."/>
            <person name="de la Bastide M."/>
            <person name="Spiegel L."/>
            <person name="Nascimento L."/>
            <person name="Zutavern T."/>
            <person name="O'Shaughnessy A."/>
            <person name="Dike S."/>
            <person name="Dedhia N."/>
            <person name="Preston R."/>
            <person name="Balija V."/>
            <person name="McCombie W.R."/>
            <person name="Chow T."/>
            <person name="Chen H."/>
            <person name="Chung M."/>
            <person name="Chen C."/>
            <person name="Shaw J."/>
            <person name="Wu H."/>
            <person name="Hsiao K."/>
            <person name="Chao Y."/>
            <person name="Chu M."/>
            <person name="Cheng C."/>
            <person name="Hour A."/>
            <person name="Lee P."/>
            <person name="Lin S."/>
            <person name="Lin Y."/>
            <person name="Liou J."/>
            <person name="Liu S."/>
            <person name="Hsing Y."/>
            <person name="Raghuvanshi S."/>
            <person name="Mohanty A."/>
            <person name="Bharti A.K."/>
            <person name="Gaur A."/>
            <person name="Gupta V."/>
            <person name="Kumar D."/>
            <person name="Ravi V."/>
            <person name="Vij S."/>
            <person name="Kapur A."/>
            <person name="Khurana P."/>
            <person name="Khurana P."/>
            <person name="Khurana J.P."/>
            <person name="Tyagi A.K."/>
            <person name="Gaikwad K."/>
            <person name="Singh A."/>
            <person name="Dalal V."/>
            <person name="Srivastava S."/>
            <person name="Dixit A."/>
            <person name="Pal A.K."/>
            <person name="Ghazi I.A."/>
            <person name="Yadav M."/>
            <person name="Pandit A."/>
            <person name="Bhargava A."/>
            <person name="Sureshbabu K."/>
            <person name="Batra K."/>
            <person name="Sharma T.R."/>
            <person name="Mohapatra T."/>
            <person name="Singh N.K."/>
            <person name="Messing J."/>
            <person name="Nelson A.B."/>
            <person name="Fuks G."/>
            <person name="Kavchok S."/>
            <person name="Keizer G."/>
            <person name="Linton E."/>
            <person name="Llaca V."/>
            <person name="Song R."/>
            <person name="Tanyolac B."/>
            <person name="Young S."/>
            <person name="Ho-Il K."/>
            <person name="Hahn J.H."/>
            <person name="Sangsakoo G."/>
            <person name="Vanavichit A."/>
            <person name="de Mattos Luiz.A.T."/>
            <person name="Zimmer P.D."/>
            <person name="Malone G."/>
            <person name="Dellagostin O."/>
            <person name="de Oliveira A.C."/>
            <person name="Bevan M."/>
            <person name="Bancroft I."/>
            <person name="Minx P."/>
            <person name="Cordum H."/>
            <person name="Wilson R."/>
            <person name="Cheng Z."/>
            <person name="Jin W."/>
            <person name="Jiang J."/>
            <person name="Leong S.A."/>
            <person name="Iwama H."/>
            <person name="Gojobori T."/>
            <person name="Itoh T."/>
            <person name="Niimura Y."/>
            <person name="Fujii Y."/>
            <person name="Habara T."/>
            <person name="Sakai H."/>
            <person name="Sato Y."/>
            <person name="Wilson G."/>
            <person name="Kumar K."/>
            <person name="McCouch S."/>
            <person name="Juretic N."/>
            <person name="Hoen D."/>
            <person name="Wright S."/>
            <person name="Bruskiewich R."/>
            <person name="Bureau T."/>
            <person name="Miyao A."/>
            <person name="Hirochika H."/>
            <person name="Nishikawa T."/>
            <person name="Kadowaki K."/>
            <person name="Sugiura M."/>
            <person name="Burr B."/>
            <person name="Sasaki T."/>
        </authorList>
    </citation>
    <scope>NUCLEOTIDE SEQUENCE [LARGE SCALE GENOMIC DNA]</scope>
    <source>
        <strain evidence="4">cv. Nipponbare</strain>
    </source>
</reference>